<reference evidence="1 2" key="1">
    <citation type="journal article" date="2022" name="Front. Cell. Infect. Microbiol.">
        <title>The Genomes of Two Strains of Taenia crassiceps the Animal Model for the Study of Human Cysticercosis.</title>
        <authorList>
            <person name="Bobes R.J."/>
            <person name="Estrada K."/>
            <person name="Rios-Valencia D.G."/>
            <person name="Calderon-Gallegos A."/>
            <person name="de la Torre P."/>
            <person name="Carrero J.C."/>
            <person name="Sanchez-Flores A."/>
            <person name="Laclette J.P."/>
        </authorList>
    </citation>
    <scope>NUCLEOTIDE SEQUENCE [LARGE SCALE GENOMIC DNA]</scope>
    <source>
        <strain evidence="1">WFUcys</strain>
    </source>
</reference>
<organism evidence="1 2">
    <name type="scientific">Taenia crassiceps</name>
    <dbReference type="NCBI Taxonomy" id="6207"/>
    <lineage>
        <taxon>Eukaryota</taxon>
        <taxon>Metazoa</taxon>
        <taxon>Spiralia</taxon>
        <taxon>Lophotrochozoa</taxon>
        <taxon>Platyhelminthes</taxon>
        <taxon>Cestoda</taxon>
        <taxon>Eucestoda</taxon>
        <taxon>Cyclophyllidea</taxon>
        <taxon>Taeniidae</taxon>
        <taxon>Taenia</taxon>
    </lineage>
</organism>
<dbReference type="EMBL" id="JAKROA010000017">
    <property type="protein sequence ID" value="KAL5103578.1"/>
    <property type="molecule type" value="Genomic_DNA"/>
</dbReference>
<evidence type="ECO:0000313" key="2">
    <source>
        <dbReference type="Proteomes" id="UP001651158"/>
    </source>
</evidence>
<keyword evidence="2" id="KW-1185">Reference proteome</keyword>
<gene>
    <name evidence="1" type="ORF">TcWFU_007096</name>
</gene>
<proteinExistence type="predicted"/>
<sequence>MMQTQIYSGPALDPMSGRLHWPATRRAFKHVVPLCWPVCGGPDVFTAHLDVEKVVTTGDLVYSSLVFVLFAFRNTLDLRSCLPPPPPIDQW</sequence>
<accession>A0ABR4Q1M2</accession>
<dbReference type="Proteomes" id="UP001651158">
    <property type="component" value="Unassembled WGS sequence"/>
</dbReference>
<comment type="caution">
    <text evidence="1">The sequence shown here is derived from an EMBL/GenBank/DDBJ whole genome shotgun (WGS) entry which is preliminary data.</text>
</comment>
<name>A0ABR4Q1M2_9CEST</name>
<evidence type="ECO:0000313" key="1">
    <source>
        <dbReference type="EMBL" id="KAL5103578.1"/>
    </source>
</evidence>
<protein>
    <submittedName>
        <fullName evidence="1">Uncharacterized protein</fullName>
    </submittedName>
</protein>